<accession>A0A1I7TUG9</accession>
<sequence length="331" mass="38497">MEHVLGMLLAGYDARIVNLEAFRLICGYIINFKKEDIEERVESREEGSDIIWQAIWDHCCELQGNAAAEELKVRLRRTKLENLEELLGDFPEFREAETKFKRRLWFMKTCSILGITKERKNMMETDPEMVKMISDIAKEIALKHGFSDFYNVIFDAINTLKIGLSVFQNAGKDEPKLNDTEFQDELYREVHIALRSTGRLETEFADHWIESMKERIERMDDSEEKKAEIEAVKKFEDYYEWNDPFVVHNGQRMRSSKVDQEKFAVVEDDDGGFKVIDKNDLGTENKDPDSLEGSKGDEEEIAYFGGVEGNDRKEFKHKDLESLEEGSKCGK</sequence>
<reference evidence="3" key="1">
    <citation type="submission" date="2016-11" db="UniProtKB">
        <authorList>
            <consortium name="WormBaseParasite"/>
        </authorList>
    </citation>
    <scope>IDENTIFICATION</scope>
</reference>
<evidence type="ECO:0000256" key="1">
    <source>
        <dbReference type="SAM" id="MobiDB-lite"/>
    </source>
</evidence>
<evidence type="ECO:0000313" key="2">
    <source>
        <dbReference type="Proteomes" id="UP000095282"/>
    </source>
</evidence>
<dbReference type="WBParaSite" id="Csp11.Scaffold629.g11909.t1">
    <property type="protein sequence ID" value="Csp11.Scaffold629.g11909.t1"/>
    <property type="gene ID" value="Csp11.Scaffold629.g11909"/>
</dbReference>
<organism evidence="2 3">
    <name type="scientific">Caenorhabditis tropicalis</name>
    <dbReference type="NCBI Taxonomy" id="1561998"/>
    <lineage>
        <taxon>Eukaryota</taxon>
        <taxon>Metazoa</taxon>
        <taxon>Ecdysozoa</taxon>
        <taxon>Nematoda</taxon>
        <taxon>Chromadorea</taxon>
        <taxon>Rhabditida</taxon>
        <taxon>Rhabditina</taxon>
        <taxon>Rhabditomorpha</taxon>
        <taxon>Rhabditoidea</taxon>
        <taxon>Rhabditidae</taxon>
        <taxon>Peloderinae</taxon>
        <taxon>Caenorhabditis</taxon>
    </lineage>
</organism>
<keyword evidence="2" id="KW-1185">Reference proteome</keyword>
<feature type="region of interest" description="Disordered" evidence="1">
    <location>
        <begin position="275"/>
        <end position="299"/>
    </location>
</feature>
<dbReference type="AlphaFoldDB" id="A0A1I7TUG9"/>
<name>A0A1I7TUG9_9PELO</name>
<protein>
    <submittedName>
        <fullName evidence="3">MIF4G domain-containing protein</fullName>
    </submittedName>
</protein>
<proteinExistence type="predicted"/>
<feature type="compositionally biased region" description="Basic and acidic residues" evidence="1">
    <location>
        <begin position="275"/>
        <end position="296"/>
    </location>
</feature>
<dbReference type="Proteomes" id="UP000095282">
    <property type="component" value="Unplaced"/>
</dbReference>
<evidence type="ECO:0000313" key="3">
    <source>
        <dbReference type="WBParaSite" id="Csp11.Scaffold629.g11909.t1"/>
    </source>
</evidence>